<dbReference type="InterPro" id="IPR021953">
    <property type="entry name" value="DUF3570"/>
</dbReference>
<keyword evidence="2" id="KW-1185">Reference proteome</keyword>
<evidence type="ECO:0000313" key="2">
    <source>
        <dbReference type="Proteomes" id="UP000502699"/>
    </source>
</evidence>
<accession>A0A6G7VBT0</accession>
<organism evidence="1 2">
    <name type="scientific">Caldichromatium japonicum</name>
    <dbReference type="NCBI Taxonomy" id="2699430"/>
    <lineage>
        <taxon>Bacteria</taxon>
        <taxon>Pseudomonadati</taxon>
        <taxon>Pseudomonadota</taxon>
        <taxon>Gammaproteobacteria</taxon>
        <taxon>Chromatiales</taxon>
        <taxon>Chromatiaceae</taxon>
        <taxon>Caldichromatium</taxon>
    </lineage>
</organism>
<protein>
    <submittedName>
        <fullName evidence="1">DUF3570 domain-containing protein</fullName>
    </submittedName>
</protein>
<dbReference type="KEGG" id="cjap:GWK36_05560"/>
<dbReference type="Proteomes" id="UP000502699">
    <property type="component" value="Chromosome"/>
</dbReference>
<reference evidence="2" key="1">
    <citation type="submission" date="2020-01" db="EMBL/GenBank/DDBJ databases">
        <title>Caldichromatium gen. nov., sp. nov., a thermophilic purple sulfur bacterium member of the family Chromatiaceae isolated from Nakabusa hot spring, Japan.</title>
        <authorList>
            <person name="Saini M.K."/>
            <person name="Hanada S."/>
            <person name="Tank M."/>
        </authorList>
    </citation>
    <scope>NUCLEOTIDE SEQUENCE [LARGE SCALE GENOMIC DNA]</scope>
    <source>
        <strain evidence="2">No.7</strain>
    </source>
</reference>
<sequence length="444" mass="49574">MAATEYPKDLAGAHLDPEGLAVNQAPSPHPTLAALTSAALAIPGLASLAEAATPEPRQWDLLYFHYREHGERMQVEGLKQRLVLPLGDEWDLSFNGVRDAISGASPIYNLPEIHCQDGRVITPPVLSVSGASGPPPVVDGITPERPPLGGECRVRSARQVMLEDTFQDTRTAGDFRFNHYRGDLVLGLGAGVSNEQDYDSTFASLDLRQTFNDGLTTLAAGYSLASDTLSPLNKPDFTADKTVHQFLLGMTQVLSRHELVQLNLSFNDDLGYLSDPYKNVYVLATNRAVDEARPDRRRQWNLLARYVRYVPRFQAALHLDYRYSTSDWGIDAHTLEASWIQPLGAGWTLTPRIRYYSQGEVDFYHPYLQTLPDSGHYSSDYRLAGFGAISGGLKLARALTDRVQLELAAEWYDRQSRYALQKHTDNAFSDYGFALYSLSLRWRF</sequence>
<evidence type="ECO:0000313" key="1">
    <source>
        <dbReference type="EMBL" id="QIK37533.1"/>
    </source>
</evidence>
<dbReference type="RefSeq" id="WP_166270299.1">
    <property type="nucleotide sequence ID" value="NZ_CP048029.1"/>
</dbReference>
<dbReference type="Pfam" id="PF12094">
    <property type="entry name" value="DUF3570"/>
    <property type="match status" value="1"/>
</dbReference>
<dbReference type="EMBL" id="CP048029">
    <property type="protein sequence ID" value="QIK37533.1"/>
    <property type="molecule type" value="Genomic_DNA"/>
</dbReference>
<proteinExistence type="predicted"/>
<dbReference type="AlphaFoldDB" id="A0A6G7VBT0"/>
<name>A0A6G7VBT0_9GAMM</name>
<gene>
    <name evidence="1" type="ORF">GWK36_05560</name>
</gene>